<dbReference type="Proteomes" id="UP000234681">
    <property type="component" value="Chromosome 6"/>
</dbReference>
<evidence type="ECO:0000256" key="1">
    <source>
        <dbReference type="SAM" id="SignalP"/>
    </source>
</evidence>
<proteinExistence type="predicted"/>
<evidence type="ECO:0000313" key="3">
    <source>
        <dbReference type="Proteomes" id="UP000234681"/>
    </source>
</evidence>
<gene>
    <name evidence="2" type="ORF">rCG_61429</name>
</gene>
<reference evidence="3" key="1">
    <citation type="submission" date="2005-09" db="EMBL/GenBank/DDBJ databases">
        <authorList>
            <person name="Mural R.J."/>
            <person name="Li P.W."/>
            <person name="Adams M.D."/>
            <person name="Amanatides P.G."/>
            <person name="Baden-Tillson H."/>
            <person name="Barnstead M."/>
            <person name="Chin S.H."/>
            <person name="Dew I."/>
            <person name="Evans C.A."/>
            <person name="Ferriera S."/>
            <person name="Flanigan M."/>
            <person name="Fosler C."/>
            <person name="Glodek A."/>
            <person name="Gu Z."/>
            <person name="Holt R.A."/>
            <person name="Jennings D."/>
            <person name="Kraft C.L."/>
            <person name="Lu F."/>
            <person name="Nguyen T."/>
            <person name="Nusskern D.R."/>
            <person name="Pfannkoch C.M."/>
            <person name="Sitter C."/>
            <person name="Sutton G.G."/>
            <person name="Venter J.C."/>
            <person name="Wang Z."/>
            <person name="Woodage T."/>
            <person name="Zheng X.H."/>
            <person name="Zhong F."/>
        </authorList>
    </citation>
    <scope>NUCLEOTIDE SEQUENCE [LARGE SCALE GENOMIC DNA]</scope>
    <source>
        <strain>BN</strain>
        <strain evidence="3">Sprague-Dawley</strain>
    </source>
</reference>
<dbReference type="EMBL" id="CH473947">
    <property type="protein sequence ID" value="EDM03018.1"/>
    <property type="molecule type" value="Genomic_DNA"/>
</dbReference>
<keyword evidence="1" id="KW-0732">Signal</keyword>
<dbReference type="AlphaFoldDB" id="A6HAG3"/>
<protein>
    <submittedName>
        <fullName evidence="2">RCG61429</fullName>
    </submittedName>
</protein>
<feature type="chain" id="PRO_5039921699" evidence="1">
    <location>
        <begin position="27"/>
        <end position="68"/>
    </location>
</feature>
<name>A6HAG3_RAT</name>
<accession>A6HAG3</accession>
<feature type="signal peptide" evidence="1">
    <location>
        <begin position="1"/>
        <end position="26"/>
    </location>
</feature>
<organism evidence="2 3">
    <name type="scientific">Rattus norvegicus</name>
    <name type="common">Rat</name>
    <dbReference type="NCBI Taxonomy" id="10116"/>
    <lineage>
        <taxon>Eukaryota</taxon>
        <taxon>Metazoa</taxon>
        <taxon>Chordata</taxon>
        <taxon>Craniata</taxon>
        <taxon>Vertebrata</taxon>
        <taxon>Euteleostomi</taxon>
        <taxon>Mammalia</taxon>
        <taxon>Eutheria</taxon>
        <taxon>Euarchontoglires</taxon>
        <taxon>Glires</taxon>
        <taxon>Rodentia</taxon>
        <taxon>Myomorpha</taxon>
        <taxon>Muroidea</taxon>
        <taxon>Muridae</taxon>
        <taxon>Murinae</taxon>
        <taxon>Rattus</taxon>
    </lineage>
</organism>
<sequence>MKAELTDCLHLLYALTFLIISSTAMSQASRTQRYNGTPDGAASCAQPPTPLLAAPEPDCEMYSITVNK</sequence>
<evidence type="ECO:0000313" key="2">
    <source>
        <dbReference type="EMBL" id="EDM03018.1"/>
    </source>
</evidence>